<dbReference type="AlphaFoldDB" id="A0A9D3U7E0"/>
<evidence type="ECO:0000259" key="1">
    <source>
        <dbReference type="Pfam" id="PF07727"/>
    </source>
</evidence>
<comment type="caution">
    <text evidence="2">The sequence shown here is derived from an EMBL/GenBank/DDBJ whole genome shotgun (WGS) entry which is preliminary data.</text>
</comment>
<organism evidence="2 3">
    <name type="scientific">Gossypium stocksii</name>
    <dbReference type="NCBI Taxonomy" id="47602"/>
    <lineage>
        <taxon>Eukaryota</taxon>
        <taxon>Viridiplantae</taxon>
        <taxon>Streptophyta</taxon>
        <taxon>Embryophyta</taxon>
        <taxon>Tracheophyta</taxon>
        <taxon>Spermatophyta</taxon>
        <taxon>Magnoliopsida</taxon>
        <taxon>eudicotyledons</taxon>
        <taxon>Gunneridae</taxon>
        <taxon>Pentapetalae</taxon>
        <taxon>rosids</taxon>
        <taxon>malvids</taxon>
        <taxon>Malvales</taxon>
        <taxon>Malvaceae</taxon>
        <taxon>Malvoideae</taxon>
        <taxon>Gossypium</taxon>
    </lineage>
</organism>
<keyword evidence="3" id="KW-1185">Reference proteome</keyword>
<protein>
    <recommendedName>
        <fullName evidence="1">Reverse transcriptase Ty1/copia-type domain-containing protein</fullName>
    </recommendedName>
</protein>
<reference evidence="2 3" key="1">
    <citation type="journal article" date="2021" name="Plant Biotechnol. J.">
        <title>Multi-omics assisted identification of the key and species-specific regulatory components of drought-tolerant mechanisms in Gossypium stocksii.</title>
        <authorList>
            <person name="Yu D."/>
            <person name="Ke L."/>
            <person name="Zhang D."/>
            <person name="Wu Y."/>
            <person name="Sun Y."/>
            <person name="Mei J."/>
            <person name="Sun J."/>
            <person name="Sun Y."/>
        </authorList>
    </citation>
    <scope>NUCLEOTIDE SEQUENCE [LARGE SCALE GENOMIC DNA]</scope>
    <source>
        <strain evidence="3">cv. E1</strain>
        <tissue evidence="2">Leaf</tissue>
    </source>
</reference>
<dbReference type="OrthoDB" id="1002363at2759"/>
<accession>A0A9D3U7E0</accession>
<dbReference type="InterPro" id="IPR013103">
    <property type="entry name" value="RVT_2"/>
</dbReference>
<proteinExistence type="predicted"/>
<sequence>MALYKMRYLHHSQVDDIILTRDDVDEIRHLKEHLSLEFEIRDLGPLKYFLGMEVAQSKKGPVVS</sequence>
<gene>
    <name evidence="2" type="ORF">J1N35_043504</name>
</gene>
<dbReference type="Proteomes" id="UP000828251">
    <property type="component" value="Unassembled WGS sequence"/>
</dbReference>
<dbReference type="Pfam" id="PF07727">
    <property type="entry name" value="RVT_2"/>
    <property type="match status" value="1"/>
</dbReference>
<evidence type="ECO:0000313" key="3">
    <source>
        <dbReference type="Proteomes" id="UP000828251"/>
    </source>
</evidence>
<feature type="domain" description="Reverse transcriptase Ty1/copia-type" evidence="1">
    <location>
        <begin position="13"/>
        <end position="60"/>
    </location>
</feature>
<evidence type="ECO:0000313" key="2">
    <source>
        <dbReference type="EMBL" id="KAH1031330.1"/>
    </source>
</evidence>
<dbReference type="EMBL" id="JAIQCV010000013">
    <property type="protein sequence ID" value="KAH1031330.1"/>
    <property type="molecule type" value="Genomic_DNA"/>
</dbReference>
<name>A0A9D3U7E0_9ROSI</name>